<proteinExistence type="predicted"/>
<organism evidence="1">
    <name type="scientific">Capitella teleta</name>
    <name type="common">Polychaete worm</name>
    <dbReference type="NCBI Taxonomy" id="283909"/>
    <lineage>
        <taxon>Eukaryota</taxon>
        <taxon>Metazoa</taxon>
        <taxon>Spiralia</taxon>
        <taxon>Lophotrochozoa</taxon>
        <taxon>Annelida</taxon>
        <taxon>Polychaeta</taxon>
        <taxon>Sedentaria</taxon>
        <taxon>Scolecida</taxon>
        <taxon>Capitellidae</taxon>
        <taxon>Capitella</taxon>
    </lineage>
</organism>
<evidence type="ECO:0000313" key="1">
    <source>
        <dbReference type="EMBL" id="ELT87582.1"/>
    </source>
</evidence>
<dbReference type="EMBL" id="AMQN01003594">
    <property type="status" value="NOT_ANNOTATED_CDS"/>
    <property type="molecule type" value="Genomic_DNA"/>
</dbReference>
<gene>
    <name evidence="1" type="ORF">CAPTEDRAFT_209784</name>
</gene>
<dbReference type="Proteomes" id="UP000014760">
    <property type="component" value="Unassembled WGS sequence"/>
</dbReference>
<evidence type="ECO:0000313" key="3">
    <source>
        <dbReference type="Proteomes" id="UP000014760"/>
    </source>
</evidence>
<dbReference type="EnsemblMetazoa" id="CapteT209784">
    <property type="protein sequence ID" value="CapteP209784"/>
    <property type="gene ID" value="CapteG209784"/>
</dbReference>
<dbReference type="PANTHER" id="PTHR46791:SF13">
    <property type="entry name" value="CLR5 DOMAIN-CONTAINING PROTEIN"/>
    <property type="match status" value="1"/>
</dbReference>
<evidence type="ECO:0000313" key="2">
    <source>
        <dbReference type="EnsemblMetazoa" id="CapteP209784"/>
    </source>
</evidence>
<dbReference type="AlphaFoldDB" id="R7T3Z6"/>
<reference evidence="2" key="3">
    <citation type="submission" date="2015-06" db="UniProtKB">
        <authorList>
            <consortium name="EnsemblMetazoa"/>
        </authorList>
    </citation>
    <scope>IDENTIFICATION</scope>
</reference>
<sequence length="355" mass="40308">MLRRPELDTWIFFIPCARHSNSCPRDNYLAELLLGFSLCQSDILRCLAQHGRILSDRHLRRILTKKKLGRKKFSDIDDVTSFVNNELKGSGQQHGYRFMWQKLKDNGLNAQKDDVRLIIWCLDPEGVVFSYRLEVKASDAPALLNGDFWPEEDMDAIATHMRDVNFTGVSGIDPDELLIGRPYGGCAICAKSSVKCKCACVDYTNSNDVTGSRSTIDHFFVTNKVFSNIVRCSPLHEGDNLSEHSIIELVLSVKVPRLSEHTSGSRSSTEQDDIRDLFCEKYKELYNCVAYDESEMEDLLSELNIRVSNCCENGKCYDDHNVSVNQVGDAIKKTESKQVRPGVLNEEYPWSDIIM</sequence>
<dbReference type="HOGENOM" id="CLU_781312_0_0_1"/>
<dbReference type="EMBL" id="KB312243">
    <property type="protein sequence ID" value="ELT87582.1"/>
    <property type="molecule type" value="Genomic_DNA"/>
</dbReference>
<reference evidence="1 3" key="2">
    <citation type="journal article" date="2013" name="Nature">
        <title>Insights into bilaterian evolution from three spiralian genomes.</title>
        <authorList>
            <person name="Simakov O."/>
            <person name="Marletaz F."/>
            <person name="Cho S.J."/>
            <person name="Edsinger-Gonzales E."/>
            <person name="Havlak P."/>
            <person name="Hellsten U."/>
            <person name="Kuo D.H."/>
            <person name="Larsson T."/>
            <person name="Lv J."/>
            <person name="Arendt D."/>
            <person name="Savage R."/>
            <person name="Osoegawa K."/>
            <person name="de Jong P."/>
            <person name="Grimwood J."/>
            <person name="Chapman J.A."/>
            <person name="Shapiro H."/>
            <person name="Aerts A."/>
            <person name="Otillar R.P."/>
            <person name="Terry A.Y."/>
            <person name="Boore J.L."/>
            <person name="Grigoriev I.V."/>
            <person name="Lindberg D.R."/>
            <person name="Seaver E.C."/>
            <person name="Weisblat D.A."/>
            <person name="Putnam N.H."/>
            <person name="Rokhsar D.S."/>
        </authorList>
    </citation>
    <scope>NUCLEOTIDE SEQUENCE</scope>
    <source>
        <strain evidence="1 3">I ESC-2004</strain>
    </source>
</reference>
<name>R7T3Z6_CAPTE</name>
<dbReference type="PANTHER" id="PTHR46791">
    <property type="entry name" value="EXPRESSED PROTEIN"/>
    <property type="match status" value="1"/>
</dbReference>
<accession>R7T3Z6</accession>
<protein>
    <submittedName>
        <fullName evidence="1 2">Uncharacterized protein</fullName>
    </submittedName>
</protein>
<keyword evidence="3" id="KW-1185">Reference proteome</keyword>
<dbReference type="OrthoDB" id="6141539at2759"/>
<reference evidence="3" key="1">
    <citation type="submission" date="2012-12" db="EMBL/GenBank/DDBJ databases">
        <authorList>
            <person name="Hellsten U."/>
            <person name="Grimwood J."/>
            <person name="Chapman J.A."/>
            <person name="Shapiro H."/>
            <person name="Aerts A."/>
            <person name="Otillar R.P."/>
            <person name="Terry A.Y."/>
            <person name="Boore J.L."/>
            <person name="Simakov O."/>
            <person name="Marletaz F."/>
            <person name="Cho S.-J."/>
            <person name="Edsinger-Gonzales E."/>
            <person name="Havlak P."/>
            <person name="Kuo D.-H."/>
            <person name="Larsson T."/>
            <person name="Lv J."/>
            <person name="Arendt D."/>
            <person name="Savage R."/>
            <person name="Osoegawa K."/>
            <person name="de Jong P."/>
            <person name="Lindberg D.R."/>
            <person name="Seaver E.C."/>
            <person name="Weisblat D.A."/>
            <person name="Putnam N.H."/>
            <person name="Grigoriev I.V."/>
            <person name="Rokhsar D.S."/>
        </authorList>
    </citation>
    <scope>NUCLEOTIDE SEQUENCE</scope>
    <source>
        <strain evidence="3">I ESC-2004</strain>
    </source>
</reference>